<evidence type="ECO:0000313" key="2">
    <source>
        <dbReference type="Proteomes" id="UP001186047"/>
    </source>
</evidence>
<protein>
    <submittedName>
        <fullName evidence="1">Uncharacterized protein</fullName>
    </submittedName>
</protein>
<dbReference type="Proteomes" id="UP001186047">
    <property type="component" value="Unassembled WGS sequence"/>
</dbReference>
<accession>A0AAE4NPN9</accession>
<proteinExistence type="predicted"/>
<sequence length="65" mass="8006">MAIAIVLTAFINAFRKNENIDESFSDRFDRFNREYFYTMFKKGYKPKKDTLPEWIRWISGFYSKY</sequence>
<organism evidence="1 2">
    <name type="scientific">Lactococcus lactis</name>
    <dbReference type="NCBI Taxonomy" id="1358"/>
    <lineage>
        <taxon>Bacteria</taxon>
        <taxon>Bacillati</taxon>
        <taxon>Bacillota</taxon>
        <taxon>Bacilli</taxon>
        <taxon>Lactobacillales</taxon>
        <taxon>Streptococcaceae</taxon>
        <taxon>Lactococcus</taxon>
    </lineage>
</organism>
<comment type="caution">
    <text evidence="1">The sequence shown here is derived from an EMBL/GenBank/DDBJ whole genome shotgun (WGS) entry which is preliminary data.</text>
</comment>
<dbReference type="RefSeq" id="WP_226898143.1">
    <property type="nucleotide sequence ID" value="NZ_CP059049.1"/>
</dbReference>
<name>A0AAE4NPN9_9LACT</name>
<dbReference type="AlphaFoldDB" id="A0AAE4NPN9"/>
<evidence type="ECO:0000313" key="1">
    <source>
        <dbReference type="EMBL" id="MDV2632458.1"/>
    </source>
</evidence>
<gene>
    <name evidence="1" type="ORF">RZO31_06165</name>
</gene>
<reference evidence="1" key="1">
    <citation type="submission" date="2023-10" db="EMBL/GenBank/DDBJ databases">
        <title>Production of high quality cheese from raw caw milk (raw cheese).</title>
        <authorList>
            <person name="Samouris G."/>
        </authorList>
    </citation>
    <scope>NUCLEOTIDE SEQUENCE</scope>
    <source>
        <strain evidence="1">M17-3</strain>
    </source>
</reference>
<dbReference type="EMBL" id="JAWHVL010000014">
    <property type="protein sequence ID" value="MDV2632458.1"/>
    <property type="molecule type" value="Genomic_DNA"/>
</dbReference>